<dbReference type="Gene3D" id="3.40.190.10">
    <property type="entry name" value="Periplasmic binding protein-like II"/>
    <property type="match status" value="2"/>
</dbReference>
<organism evidence="2 3">
    <name type="scientific">Homarus americanus</name>
    <name type="common">American lobster</name>
    <dbReference type="NCBI Taxonomy" id="6706"/>
    <lineage>
        <taxon>Eukaryota</taxon>
        <taxon>Metazoa</taxon>
        <taxon>Ecdysozoa</taxon>
        <taxon>Arthropoda</taxon>
        <taxon>Crustacea</taxon>
        <taxon>Multicrustacea</taxon>
        <taxon>Malacostraca</taxon>
        <taxon>Eumalacostraca</taxon>
        <taxon>Eucarida</taxon>
        <taxon>Decapoda</taxon>
        <taxon>Pleocyemata</taxon>
        <taxon>Astacidea</taxon>
        <taxon>Nephropoidea</taxon>
        <taxon>Nephropidae</taxon>
        <taxon>Homarus</taxon>
    </lineage>
</organism>
<proteinExistence type="predicted"/>
<protein>
    <submittedName>
        <fullName evidence="2">Putative Glutamate receptor ionotropic, NMDA 2A-like 3</fullName>
    </submittedName>
</protein>
<gene>
    <name evidence="2" type="primary">Grin2a-L3</name>
    <name evidence="2" type="ORF">Hamer_G015327</name>
</gene>
<dbReference type="Proteomes" id="UP000747542">
    <property type="component" value="Unassembled WGS sequence"/>
</dbReference>
<dbReference type="AlphaFoldDB" id="A0A8J5NBR7"/>
<comment type="caution">
    <text evidence="2">The sequence shown here is derived from an EMBL/GenBank/DDBJ whole genome shotgun (WGS) entry which is preliminary data.</text>
</comment>
<keyword evidence="2" id="KW-0675">Receptor</keyword>
<reference evidence="2" key="1">
    <citation type="journal article" date="2021" name="Sci. Adv.">
        <title>The American lobster genome reveals insights on longevity, neural, and immune adaptations.</title>
        <authorList>
            <person name="Polinski J.M."/>
            <person name="Zimin A.V."/>
            <person name="Clark K.F."/>
            <person name="Kohn A.B."/>
            <person name="Sadowski N."/>
            <person name="Timp W."/>
            <person name="Ptitsyn A."/>
            <person name="Khanna P."/>
            <person name="Romanova D.Y."/>
            <person name="Williams P."/>
            <person name="Greenwood S.J."/>
            <person name="Moroz L.L."/>
            <person name="Walt D.R."/>
            <person name="Bodnar A.G."/>
        </authorList>
    </citation>
    <scope>NUCLEOTIDE SEQUENCE</scope>
    <source>
        <strain evidence="2">GMGI-L3</strain>
    </source>
</reference>
<accession>A0A8J5NBR7</accession>
<keyword evidence="1" id="KW-0175">Coiled coil</keyword>
<evidence type="ECO:0000313" key="2">
    <source>
        <dbReference type="EMBL" id="KAG7176531.1"/>
    </source>
</evidence>
<evidence type="ECO:0000256" key="1">
    <source>
        <dbReference type="SAM" id="Coils"/>
    </source>
</evidence>
<name>A0A8J5NBR7_HOMAM</name>
<evidence type="ECO:0000313" key="3">
    <source>
        <dbReference type="Proteomes" id="UP000747542"/>
    </source>
</evidence>
<sequence length="202" mass="22705">MLVIFWGGKASHRSRTPSSTTRRCWTTPVDDECTLLTVGAWYHMTGYGIAFPRGSKHTSHFNEKLMSYKDNEAEQKSIGTLGIGAVLIGLSAALLRGAAGPHLAVTRAHLLQVRQETLPRRTPGDVVPLLVWEVSMGKSLTFRGAVFEAQNKLRRHRCRDPLCDTHIWKVKHELDMARVKIKQLEKELESHGVKPSRKFAAR</sequence>
<keyword evidence="3" id="KW-1185">Reference proteome</keyword>
<dbReference type="EMBL" id="JAHLQT010003055">
    <property type="protein sequence ID" value="KAG7176531.1"/>
    <property type="molecule type" value="Genomic_DNA"/>
</dbReference>
<feature type="coiled-coil region" evidence="1">
    <location>
        <begin position="167"/>
        <end position="194"/>
    </location>
</feature>